<dbReference type="SMART" id="SM00368">
    <property type="entry name" value="LRR_RI"/>
    <property type="match status" value="4"/>
</dbReference>
<accession>A0A0W1A0H2</accession>
<dbReference type="RefSeq" id="WP_058481483.1">
    <property type="nucleotide sequence ID" value="NZ_CAAAIQ010000010.1"/>
</dbReference>
<sequence>MLADALQSGKAPQGLTLGLEGNVVSFDGLEMLADALQSRNAPEGLTLSLEGNSIDDEGATLLAQALLSGNAPQGLTLNLESNEIGDDGAGMLAQALQSGNAPQGLTLKLGDNFINDAGAEKIARAIAYQNHFNNKAIVVKGIPEDILISAKKELIEQCKTLALCIKKSPNLTDNTHNTFPKDLFPSMMFFSYHSEETQFNQPTRSNTFKQRDKEEDCAQNGKEEIVLVKKIKSEKEPNSKKSELLTSDKQDNNLKSFPKERLPRITIFSHLPEETQFDQPTRSDTFKQRDKEEDCAQNGKEEIVLVKKIKVEKEPKSKKSEPLTSDNQDNNFQSFPKSK</sequence>
<feature type="compositionally biased region" description="Basic and acidic residues" evidence="1">
    <location>
        <begin position="284"/>
        <end position="321"/>
    </location>
</feature>
<dbReference type="InterPro" id="IPR032675">
    <property type="entry name" value="LRR_dom_sf"/>
</dbReference>
<reference evidence="2 3" key="1">
    <citation type="submission" date="2015-11" db="EMBL/GenBank/DDBJ databases">
        <title>Genomic analysis of 38 Legionella species identifies large and diverse effector repertoires.</title>
        <authorList>
            <person name="Burstein D."/>
            <person name="Amaro F."/>
            <person name="Zusman T."/>
            <person name="Lifshitz Z."/>
            <person name="Cohen O."/>
            <person name="Gilbert J.A."/>
            <person name="Pupko T."/>
            <person name="Shuman H.A."/>
            <person name="Segal G."/>
        </authorList>
    </citation>
    <scope>NUCLEOTIDE SEQUENCE [LARGE SCALE GENOMIC DNA]</scope>
    <source>
        <strain evidence="2 3">ATCC 51914</strain>
    </source>
</reference>
<dbReference type="PANTHER" id="PTHR24114:SF2">
    <property type="entry name" value="F-BOX DOMAIN-CONTAINING PROTEIN-RELATED"/>
    <property type="match status" value="1"/>
</dbReference>
<protein>
    <submittedName>
        <fullName evidence="2">Uncharacterized protein</fullName>
    </submittedName>
</protein>
<gene>
    <name evidence="2" type="ORF">Lwal_2865</name>
</gene>
<dbReference type="SUPFAM" id="SSF52047">
    <property type="entry name" value="RNI-like"/>
    <property type="match status" value="1"/>
</dbReference>
<name>A0A0W1A0H2_9GAMM</name>
<feature type="compositionally biased region" description="Basic and acidic residues" evidence="1">
    <location>
        <begin position="232"/>
        <end position="263"/>
    </location>
</feature>
<dbReference type="AlphaFoldDB" id="A0A0W1A0H2"/>
<evidence type="ECO:0000313" key="2">
    <source>
        <dbReference type="EMBL" id="KTD74824.1"/>
    </source>
</evidence>
<dbReference type="OrthoDB" id="5656861at2"/>
<dbReference type="Pfam" id="PF13516">
    <property type="entry name" value="LRR_6"/>
    <property type="match status" value="3"/>
</dbReference>
<comment type="caution">
    <text evidence="2">The sequence shown here is derived from an EMBL/GenBank/DDBJ whole genome shotgun (WGS) entry which is preliminary data.</text>
</comment>
<dbReference type="InterPro" id="IPR001611">
    <property type="entry name" value="Leu-rich_rpt"/>
</dbReference>
<dbReference type="Proteomes" id="UP000054729">
    <property type="component" value="Unassembled WGS sequence"/>
</dbReference>
<dbReference type="Gene3D" id="3.80.10.10">
    <property type="entry name" value="Ribonuclease Inhibitor"/>
    <property type="match status" value="1"/>
</dbReference>
<dbReference type="PATRIC" id="fig|66969.6.peg.3111"/>
<dbReference type="InterPro" id="IPR052394">
    <property type="entry name" value="LRR-containing"/>
</dbReference>
<keyword evidence="3" id="KW-1185">Reference proteome</keyword>
<evidence type="ECO:0000256" key="1">
    <source>
        <dbReference type="SAM" id="MobiDB-lite"/>
    </source>
</evidence>
<dbReference type="STRING" id="66969.Lwal_2865"/>
<dbReference type="EMBL" id="LNZB01000060">
    <property type="protein sequence ID" value="KTD74824.1"/>
    <property type="molecule type" value="Genomic_DNA"/>
</dbReference>
<evidence type="ECO:0000313" key="3">
    <source>
        <dbReference type="Proteomes" id="UP000054729"/>
    </source>
</evidence>
<feature type="compositionally biased region" description="Polar residues" evidence="1">
    <location>
        <begin position="324"/>
        <end position="339"/>
    </location>
</feature>
<dbReference type="PANTHER" id="PTHR24114">
    <property type="entry name" value="LEUCINE RICH REPEAT FAMILY PROTEIN"/>
    <property type="match status" value="1"/>
</dbReference>
<organism evidence="2 3">
    <name type="scientific">Legionella waltersii</name>
    <dbReference type="NCBI Taxonomy" id="66969"/>
    <lineage>
        <taxon>Bacteria</taxon>
        <taxon>Pseudomonadati</taxon>
        <taxon>Pseudomonadota</taxon>
        <taxon>Gammaproteobacteria</taxon>
        <taxon>Legionellales</taxon>
        <taxon>Legionellaceae</taxon>
        <taxon>Legionella</taxon>
    </lineage>
</organism>
<proteinExistence type="predicted"/>
<feature type="region of interest" description="Disordered" evidence="1">
    <location>
        <begin position="232"/>
        <end position="339"/>
    </location>
</feature>